<accession>A0AAD4RXZ6</accession>
<gene>
    <name evidence="1" type="ORF">MKW98_026032</name>
</gene>
<evidence type="ECO:0000313" key="1">
    <source>
        <dbReference type="EMBL" id="KAI3842242.1"/>
    </source>
</evidence>
<evidence type="ECO:0000313" key="2">
    <source>
        <dbReference type="Proteomes" id="UP001202328"/>
    </source>
</evidence>
<dbReference type="EMBL" id="JAJJMB010017069">
    <property type="protein sequence ID" value="KAI3842242.1"/>
    <property type="molecule type" value="Genomic_DNA"/>
</dbReference>
<organism evidence="1 2">
    <name type="scientific">Papaver atlanticum</name>
    <dbReference type="NCBI Taxonomy" id="357466"/>
    <lineage>
        <taxon>Eukaryota</taxon>
        <taxon>Viridiplantae</taxon>
        <taxon>Streptophyta</taxon>
        <taxon>Embryophyta</taxon>
        <taxon>Tracheophyta</taxon>
        <taxon>Spermatophyta</taxon>
        <taxon>Magnoliopsida</taxon>
        <taxon>Ranunculales</taxon>
        <taxon>Papaveraceae</taxon>
        <taxon>Papaveroideae</taxon>
        <taxon>Papaver</taxon>
    </lineage>
</organism>
<reference evidence="1" key="1">
    <citation type="submission" date="2022-04" db="EMBL/GenBank/DDBJ databases">
        <title>A functionally conserved STORR gene fusion in Papaver species that diverged 16.8 million years ago.</title>
        <authorList>
            <person name="Catania T."/>
        </authorList>
    </citation>
    <scope>NUCLEOTIDE SEQUENCE</scope>
    <source>
        <strain evidence="1">S-188037</strain>
    </source>
</reference>
<comment type="caution">
    <text evidence="1">The sequence shown here is derived from an EMBL/GenBank/DDBJ whole genome shotgun (WGS) entry which is preliminary data.</text>
</comment>
<name>A0AAD4RXZ6_9MAGN</name>
<protein>
    <submittedName>
        <fullName evidence="1">Uncharacterized protein</fullName>
    </submittedName>
</protein>
<dbReference type="AlphaFoldDB" id="A0AAD4RXZ6"/>
<sequence>MSSTLDRVGRGNPLQGRQHFRFGISNQFHPDIIDFELRIKESHQFHPDIIGFTRSDCISASWSSWSSLILLSGCCCCCTFKGYSWVECIPRIISWVDKDPASSELISLRDIMFKAMLEDI</sequence>
<keyword evidence="2" id="KW-1185">Reference proteome</keyword>
<proteinExistence type="predicted"/>
<dbReference type="Proteomes" id="UP001202328">
    <property type="component" value="Unassembled WGS sequence"/>
</dbReference>